<dbReference type="RefSeq" id="WP_323580634.1">
    <property type="nucleotide sequence ID" value="NZ_JAYGOJ010000038.1"/>
</dbReference>
<keyword evidence="2" id="KW-1185">Reference proteome</keyword>
<dbReference type="EMBL" id="JAYGOJ010000038">
    <property type="protein sequence ID" value="MEA9436009.1"/>
    <property type="molecule type" value="Genomic_DNA"/>
</dbReference>
<name>A0ABU5W535_AERCA</name>
<organism evidence="1 2">
    <name type="scientific">Aeromonas caviae</name>
    <name type="common">Aeromonas punctata</name>
    <dbReference type="NCBI Taxonomy" id="648"/>
    <lineage>
        <taxon>Bacteria</taxon>
        <taxon>Pseudomonadati</taxon>
        <taxon>Pseudomonadota</taxon>
        <taxon>Gammaproteobacteria</taxon>
        <taxon>Aeromonadales</taxon>
        <taxon>Aeromonadaceae</taxon>
        <taxon>Aeromonas</taxon>
    </lineage>
</organism>
<dbReference type="Proteomes" id="UP001304847">
    <property type="component" value="Unassembled WGS sequence"/>
</dbReference>
<proteinExistence type="predicted"/>
<reference evidence="1 2" key="1">
    <citation type="submission" date="2023-12" db="EMBL/GenBank/DDBJ databases">
        <title>Characterization of antibiotic resistance in Aeromonas spp. in hospital effluent.</title>
        <authorList>
            <person name="Negoseki B.R.S."/>
            <person name="Krul D."/>
            <person name="Siqueira A.C."/>
            <person name="Almeida M."/>
            <person name="Mesa D."/>
            <person name="Conte D."/>
            <person name="Dalla-Costa L.M."/>
        </authorList>
    </citation>
    <scope>NUCLEOTIDE SEQUENCE [LARGE SCALE GENOMIC DNA]</scope>
    <source>
        <strain evidence="1 2">36v</strain>
    </source>
</reference>
<evidence type="ECO:0000313" key="1">
    <source>
        <dbReference type="EMBL" id="MEA9436009.1"/>
    </source>
</evidence>
<evidence type="ECO:0000313" key="2">
    <source>
        <dbReference type="Proteomes" id="UP001304847"/>
    </source>
</evidence>
<gene>
    <name evidence="1" type="ORF">VCX44_09250</name>
</gene>
<sequence>MASDWQDGLPRPGARLYGWLKKTDEFADGRVRAKVAVADGKVCFITSANLTGYAMERNIEAGILDTGGVVARGLNDHLRSLVETGVISPV</sequence>
<protein>
    <submittedName>
        <fullName evidence="1">Phospholipase D-like domain-containing protein</fullName>
    </submittedName>
</protein>
<comment type="caution">
    <text evidence="1">The sequence shown here is derived from an EMBL/GenBank/DDBJ whole genome shotgun (WGS) entry which is preliminary data.</text>
</comment>
<dbReference type="Gene3D" id="3.30.870.10">
    <property type="entry name" value="Endonuclease Chain A"/>
    <property type="match status" value="1"/>
</dbReference>
<accession>A0ABU5W535</accession>
<dbReference type="SUPFAM" id="SSF56024">
    <property type="entry name" value="Phospholipase D/nuclease"/>
    <property type="match status" value="1"/>
</dbReference>